<evidence type="ECO:0008006" key="3">
    <source>
        <dbReference type="Google" id="ProtNLM"/>
    </source>
</evidence>
<comment type="caution">
    <text evidence="1">The sequence shown here is derived from an EMBL/GenBank/DDBJ whole genome shotgun (WGS) entry which is preliminary data.</text>
</comment>
<organism evidence="1 2">
    <name type="scientific">Priestia koreensis</name>
    <dbReference type="NCBI Taxonomy" id="284581"/>
    <lineage>
        <taxon>Bacteria</taxon>
        <taxon>Bacillati</taxon>
        <taxon>Bacillota</taxon>
        <taxon>Bacilli</taxon>
        <taxon>Bacillales</taxon>
        <taxon>Bacillaceae</taxon>
        <taxon>Priestia</taxon>
    </lineage>
</organism>
<dbReference type="RefSeq" id="WP_053400396.1">
    <property type="nucleotide sequence ID" value="NZ_LILC01000007.1"/>
</dbReference>
<protein>
    <recommendedName>
        <fullName evidence="3">YqcI/YcgG family protein</fullName>
    </recommendedName>
</protein>
<dbReference type="PANTHER" id="PTHR40045">
    <property type="entry name" value="YCGG FAMILY PROTEIN"/>
    <property type="match status" value="1"/>
</dbReference>
<name>A0A0M0L8U3_9BACI</name>
<dbReference type="PANTHER" id="PTHR40045:SF1">
    <property type="entry name" value="YQCI_YCGG FAMILY PROTEIN"/>
    <property type="match status" value="1"/>
</dbReference>
<evidence type="ECO:0000313" key="2">
    <source>
        <dbReference type="Proteomes" id="UP000037558"/>
    </source>
</evidence>
<dbReference type="OrthoDB" id="112290at2"/>
<dbReference type="Pfam" id="PF08892">
    <property type="entry name" value="YqcI_YcgG"/>
    <property type="match status" value="1"/>
</dbReference>
<dbReference type="InterPro" id="IPR014988">
    <property type="entry name" value="Uncharacterised_YqcI/YcgG"/>
</dbReference>
<proteinExistence type="predicted"/>
<sequence>MTTSQIYTAGNILASTSLGTWEKECFSVFQHDLISKDRPFPCVLGVEGFKQDLLRFCFASADEGGIENLAACLYQYLQEFRTIGRYTSFVAFFEPGETLSLAEYEQKFWGVLQALHERDEYEWPEDTPQDPSHPLWEFCFSGEPIFVVCNTPAHLERKSRASKTFMITFQPRWVFEGLDETSKKGQHVKKIVRKRLQTYDNVPVHPELGWYGQASNREWKQYFLRDDQDGLQTCPFQTKRGKVHASKKSLY</sequence>
<dbReference type="PATRIC" id="fig|284581.3.peg.4468"/>
<evidence type="ECO:0000313" key="1">
    <source>
        <dbReference type="EMBL" id="KOO47490.1"/>
    </source>
</evidence>
<dbReference type="STRING" id="284581.AMD01_05445"/>
<reference evidence="2" key="1">
    <citation type="submission" date="2015-08" db="EMBL/GenBank/DDBJ databases">
        <title>Fjat-14210 dsm16467.</title>
        <authorList>
            <person name="Liu B."/>
            <person name="Wang J."/>
            <person name="Zhu Y."/>
            <person name="Liu G."/>
            <person name="Chen Q."/>
            <person name="Chen Z."/>
            <person name="Lan J."/>
            <person name="Che J."/>
            <person name="Ge C."/>
            <person name="Shi H."/>
            <person name="Pan Z."/>
            <person name="Liu X."/>
        </authorList>
    </citation>
    <scope>NUCLEOTIDE SEQUENCE [LARGE SCALE GENOMIC DNA]</scope>
    <source>
        <strain evidence="2">DSM 16467</strain>
    </source>
</reference>
<dbReference type="Proteomes" id="UP000037558">
    <property type="component" value="Unassembled WGS sequence"/>
</dbReference>
<gene>
    <name evidence="1" type="ORF">AMD01_05445</name>
</gene>
<accession>A0A0M0L8U3</accession>
<dbReference type="EMBL" id="LILC01000007">
    <property type="protein sequence ID" value="KOO47490.1"/>
    <property type="molecule type" value="Genomic_DNA"/>
</dbReference>
<dbReference type="AlphaFoldDB" id="A0A0M0L8U3"/>
<keyword evidence="2" id="KW-1185">Reference proteome</keyword>